<keyword evidence="13" id="KW-1185">Reference proteome</keyword>
<reference evidence="12 13" key="1">
    <citation type="submission" date="2019-09" db="EMBL/GenBank/DDBJ databases">
        <title>Bird 10,000 Genomes (B10K) Project - Family phase.</title>
        <authorList>
            <person name="Zhang G."/>
        </authorList>
    </citation>
    <scope>NUCLEOTIDE SEQUENCE [LARGE SCALE GENOMIC DNA]</scope>
    <source>
        <strain evidence="12">B10K-DU-003-16</strain>
        <tissue evidence="12">Mixed tissue sample</tissue>
    </source>
</reference>
<evidence type="ECO:0000256" key="8">
    <source>
        <dbReference type="ARBA" id="ARBA00023163"/>
    </source>
</evidence>
<dbReference type="PROSITE" id="PS00028">
    <property type="entry name" value="ZINC_FINGER_C2H2_1"/>
    <property type="match status" value="2"/>
</dbReference>
<evidence type="ECO:0000256" key="9">
    <source>
        <dbReference type="ARBA" id="ARBA00023242"/>
    </source>
</evidence>
<evidence type="ECO:0000256" key="1">
    <source>
        <dbReference type="ARBA" id="ARBA00003767"/>
    </source>
</evidence>
<dbReference type="Proteomes" id="UP000525714">
    <property type="component" value="Unassembled WGS sequence"/>
</dbReference>
<keyword evidence="4" id="KW-0677">Repeat</keyword>
<evidence type="ECO:0000256" key="6">
    <source>
        <dbReference type="ARBA" id="ARBA00022833"/>
    </source>
</evidence>
<dbReference type="PANTHER" id="PTHR16515">
    <property type="entry name" value="PR DOMAIN ZINC FINGER PROTEIN"/>
    <property type="match status" value="1"/>
</dbReference>
<dbReference type="EMBL" id="VYZC01000062">
    <property type="protein sequence ID" value="NWS96441.1"/>
    <property type="molecule type" value="Genomic_DNA"/>
</dbReference>
<sequence length="77" mass="9101">RSSLCREGRQSSNVVISDQPPSRKKLFRCLECGKSFSWTSDWIRHQRIHSGEWPYLCGDCVQKFIQSFHLLTHQQIH</sequence>
<feature type="non-terminal residue" evidence="12">
    <location>
        <position position="77"/>
    </location>
</feature>
<dbReference type="GO" id="GO:0005634">
    <property type="term" value="C:nucleus"/>
    <property type="evidence" value="ECO:0007669"/>
    <property type="project" value="UniProtKB-SubCell"/>
</dbReference>
<evidence type="ECO:0000256" key="2">
    <source>
        <dbReference type="ARBA" id="ARBA00004123"/>
    </source>
</evidence>
<dbReference type="InterPro" id="IPR050331">
    <property type="entry name" value="Zinc_finger"/>
</dbReference>
<dbReference type="FunFam" id="3.30.160.60:FF:000624">
    <property type="entry name" value="zinc finger protein 697"/>
    <property type="match status" value="1"/>
</dbReference>
<dbReference type="InterPro" id="IPR013087">
    <property type="entry name" value="Znf_C2H2_type"/>
</dbReference>
<dbReference type="Pfam" id="PF00096">
    <property type="entry name" value="zf-C2H2"/>
    <property type="match status" value="2"/>
</dbReference>
<dbReference type="GO" id="GO:0008270">
    <property type="term" value="F:zinc ion binding"/>
    <property type="evidence" value="ECO:0007669"/>
    <property type="project" value="UniProtKB-KW"/>
</dbReference>
<comment type="subcellular location">
    <subcellularLocation>
        <location evidence="2">Nucleus</location>
    </subcellularLocation>
</comment>
<dbReference type="Gene3D" id="3.30.160.60">
    <property type="entry name" value="Classic Zinc Finger"/>
    <property type="match status" value="2"/>
</dbReference>
<proteinExistence type="predicted"/>
<keyword evidence="8" id="KW-0804">Transcription</keyword>
<feature type="domain" description="C2H2-type" evidence="11">
    <location>
        <begin position="27"/>
        <end position="54"/>
    </location>
</feature>
<comment type="function">
    <text evidence="1">May be involved in transcriptional regulation.</text>
</comment>
<gene>
    <name evidence="12" type="primary">Znf287_0</name>
    <name evidence="12" type="ORF">MIOMAC_R08941</name>
</gene>
<feature type="non-terminal residue" evidence="12">
    <location>
        <position position="1"/>
    </location>
</feature>
<evidence type="ECO:0000313" key="12">
    <source>
        <dbReference type="EMBL" id="NWS96441.1"/>
    </source>
</evidence>
<name>A0A7K5JR69_9TYRA</name>
<evidence type="ECO:0000256" key="7">
    <source>
        <dbReference type="ARBA" id="ARBA00023015"/>
    </source>
</evidence>
<evidence type="ECO:0000256" key="10">
    <source>
        <dbReference type="PROSITE-ProRule" id="PRU00042"/>
    </source>
</evidence>
<dbReference type="SUPFAM" id="SSF57667">
    <property type="entry name" value="beta-beta-alpha zinc fingers"/>
    <property type="match status" value="1"/>
</dbReference>
<keyword evidence="3" id="KW-0479">Metal-binding</keyword>
<dbReference type="PROSITE" id="PS50157">
    <property type="entry name" value="ZINC_FINGER_C2H2_2"/>
    <property type="match status" value="2"/>
</dbReference>
<keyword evidence="7" id="KW-0805">Transcription regulation</keyword>
<dbReference type="FunFam" id="3.30.160.60:FF:001100">
    <property type="entry name" value="Zinc finger protein 184"/>
    <property type="match status" value="1"/>
</dbReference>
<feature type="domain" description="C2H2-type" evidence="11">
    <location>
        <begin position="55"/>
        <end position="77"/>
    </location>
</feature>
<evidence type="ECO:0000259" key="11">
    <source>
        <dbReference type="PROSITE" id="PS50157"/>
    </source>
</evidence>
<dbReference type="PANTHER" id="PTHR16515:SF57">
    <property type="entry name" value="ZINC FINGER PROTEIN 154-LIKE"/>
    <property type="match status" value="1"/>
</dbReference>
<keyword evidence="5 10" id="KW-0863">Zinc-finger</keyword>
<keyword evidence="9" id="KW-0539">Nucleus</keyword>
<organism evidence="12 13">
    <name type="scientific">Mionectes macconnelli</name>
    <name type="common">McConnell's flycatcher</name>
    <dbReference type="NCBI Taxonomy" id="254557"/>
    <lineage>
        <taxon>Eukaryota</taxon>
        <taxon>Metazoa</taxon>
        <taxon>Chordata</taxon>
        <taxon>Craniata</taxon>
        <taxon>Vertebrata</taxon>
        <taxon>Euteleostomi</taxon>
        <taxon>Archelosauria</taxon>
        <taxon>Archosauria</taxon>
        <taxon>Dinosauria</taxon>
        <taxon>Saurischia</taxon>
        <taxon>Theropoda</taxon>
        <taxon>Coelurosauria</taxon>
        <taxon>Aves</taxon>
        <taxon>Neognathae</taxon>
        <taxon>Neoaves</taxon>
        <taxon>Telluraves</taxon>
        <taxon>Australaves</taxon>
        <taxon>Passeriformes</taxon>
        <taxon>Tyrannidae</taxon>
        <taxon>Mionectes</taxon>
    </lineage>
</organism>
<keyword evidence="6" id="KW-0862">Zinc</keyword>
<comment type="caution">
    <text evidence="12">The sequence shown here is derived from an EMBL/GenBank/DDBJ whole genome shotgun (WGS) entry which is preliminary data.</text>
</comment>
<dbReference type="AlphaFoldDB" id="A0A7K5JR69"/>
<evidence type="ECO:0000256" key="4">
    <source>
        <dbReference type="ARBA" id="ARBA00022737"/>
    </source>
</evidence>
<evidence type="ECO:0000256" key="3">
    <source>
        <dbReference type="ARBA" id="ARBA00022723"/>
    </source>
</evidence>
<evidence type="ECO:0000313" key="13">
    <source>
        <dbReference type="Proteomes" id="UP000525714"/>
    </source>
</evidence>
<dbReference type="SMART" id="SM00355">
    <property type="entry name" value="ZnF_C2H2"/>
    <property type="match status" value="2"/>
</dbReference>
<evidence type="ECO:0000256" key="5">
    <source>
        <dbReference type="ARBA" id="ARBA00022771"/>
    </source>
</evidence>
<protein>
    <submittedName>
        <fullName evidence="12">ZN287 protein</fullName>
    </submittedName>
</protein>
<dbReference type="GO" id="GO:0010468">
    <property type="term" value="P:regulation of gene expression"/>
    <property type="evidence" value="ECO:0007669"/>
    <property type="project" value="TreeGrafter"/>
</dbReference>
<dbReference type="InterPro" id="IPR036236">
    <property type="entry name" value="Znf_C2H2_sf"/>
</dbReference>
<accession>A0A7K5JR69</accession>